<protein>
    <recommendedName>
        <fullName evidence="7">Transcriptional repressor NrdR</fullName>
    </recommendedName>
</protein>
<dbReference type="PANTHER" id="PTHR30455:SF2">
    <property type="entry name" value="TRANSCRIPTIONAL REPRESSOR NRDR"/>
    <property type="match status" value="1"/>
</dbReference>
<dbReference type="GO" id="GO:0045892">
    <property type="term" value="P:negative regulation of DNA-templated transcription"/>
    <property type="evidence" value="ECO:0007669"/>
    <property type="project" value="UniProtKB-UniRule"/>
</dbReference>
<evidence type="ECO:0000256" key="3">
    <source>
        <dbReference type="ARBA" id="ARBA00022840"/>
    </source>
</evidence>
<sequence>MRCPVCQHKDTSVIDSRPAEDGFSIRRRRECSKCNYRFSTVEEMELLDLILVKRDGRRETYMRDKMENGVKRSLIKRPYTKEMFNRLIHAIERDMQKKKSREISSKDLGEIIMKRLKSFDKIAYIRFASVYRDFKDVKSFSRELKKINQNKVK</sequence>
<dbReference type="GO" id="GO:0003677">
    <property type="term" value="F:DNA binding"/>
    <property type="evidence" value="ECO:0007669"/>
    <property type="project" value="UniProtKB-KW"/>
</dbReference>
<dbReference type="GO" id="GO:0008270">
    <property type="term" value="F:zinc ion binding"/>
    <property type="evidence" value="ECO:0007669"/>
    <property type="project" value="UniProtKB-UniRule"/>
</dbReference>
<feature type="domain" description="ATP-cone" evidence="8">
    <location>
        <begin position="49"/>
        <end position="139"/>
    </location>
</feature>
<keyword evidence="2 7" id="KW-0547">Nucleotide-binding</keyword>
<comment type="function">
    <text evidence="7">Negatively regulates transcription of bacterial ribonucleotide reductase nrd genes and operons by binding to NrdR-boxes.</text>
</comment>
<dbReference type="Proteomes" id="UP000231183">
    <property type="component" value="Unassembled WGS sequence"/>
</dbReference>
<dbReference type="InterPro" id="IPR055173">
    <property type="entry name" value="NrdR-like_N"/>
</dbReference>
<dbReference type="HAMAP" id="MF_00440">
    <property type="entry name" value="NrdR"/>
    <property type="match status" value="1"/>
</dbReference>
<evidence type="ECO:0000259" key="8">
    <source>
        <dbReference type="PROSITE" id="PS51161"/>
    </source>
</evidence>
<dbReference type="Pfam" id="PF03477">
    <property type="entry name" value="ATP-cone"/>
    <property type="match status" value="1"/>
</dbReference>
<dbReference type="AlphaFoldDB" id="A0A2M6W3H5"/>
<comment type="similarity">
    <text evidence="7">Belongs to the NrdR family.</text>
</comment>
<evidence type="ECO:0000256" key="2">
    <source>
        <dbReference type="ARBA" id="ARBA00022741"/>
    </source>
</evidence>
<keyword evidence="7" id="KW-0863">Zinc-finger</keyword>
<evidence type="ECO:0000256" key="5">
    <source>
        <dbReference type="ARBA" id="ARBA00023125"/>
    </source>
</evidence>
<gene>
    <name evidence="7" type="primary">nrdR</name>
    <name evidence="9" type="ORF">COU31_03850</name>
</gene>
<dbReference type="EMBL" id="PFBX01000043">
    <property type="protein sequence ID" value="PIT87270.1"/>
    <property type="molecule type" value="Genomic_DNA"/>
</dbReference>
<keyword evidence="1 7" id="KW-0678">Repressor</keyword>
<organism evidence="9 10">
    <name type="scientific">Candidatus Magasanikbacteria bacterium CG10_big_fil_rev_8_21_14_0_10_40_10</name>
    <dbReference type="NCBI Taxonomy" id="1974648"/>
    <lineage>
        <taxon>Bacteria</taxon>
        <taxon>Candidatus Magasanikiibacteriota</taxon>
    </lineage>
</organism>
<dbReference type="Pfam" id="PF22811">
    <property type="entry name" value="Zn_ribbon_NrdR"/>
    <property type="match status" value="1"/>
</dbReference>
<evidence type="ECO:0000313" key="10">
    <source>
        <dbReference type="Proteomes" id="UP000231183"/>
    </source>
</evidence>
<name>A0A2M6W3H5_9BACT</name>
<keyword evidence="3 7" id="KW-0067">ATP-binding</keyword>
<dbReference type="InterPro" id="IPR005144">
    <property type="entry name" value="ATP-cone_dom"/>
</dbReference>
<keyword evidence="7" id="KW-0479">Metal-binding</keyword>
<keyword evidence="5 7" id="KW-0238">DNA-binding</keyword>
<evidence type="ECO:0000256" key="7">
    <source>
        <dbReference type="HAMAP-Rule" id="MF_00440"/>
    </source>
</evidence>
<keyword evidence="7" id="KW-0862">Zinc</keyword>
<dbReference type="PROSITE" id="PS51161">
    <property type="entry name" value="ATP_CONE"/>
    <property type="match status" value="1"/>
</dbReference>
<evidence type="ECO:0000313" key="9">
    <source>
        <dbReference type="EMBL" id="PIT87270.1"/>
    </source>
</evidence>
<accession>A0A2M6W3H5</accession>
<keyword evidence="6 7" id="KW-0804">Transcription</keyword>
<dbReference type="NCBIfam" id="TIGR00244">
    <property type="entry name" value="transcriptional regulator NrdR"/>
    <property type="match status" value="1"/>
</dbReference>
<evidence type="ECO:0000256" key="4">
    <source>
        <dbReference type="ARBA" id="ARBA00023015"/>
    </source>
</evidence>
<dbReference type="GO" id="GO:0005524">
    <property type="term" value="F:ATP binding"/>
    <property type="evidence" value="ECO:0007669"/>
    <property type="project" value="UniProtKB-UniRule"/>
</dbReference>
<comment type="cofactor">
    <cofactor evidence="7">
        <name>Zn(2+)</name>
        <dbReference type="ChEBI" id="CHEBI:29105"/>
    </cofactor>
    <text evidence="7">Binds 1 zinc ion.</text>
</comment>
<dbReference type="InterPro" id="IPR003796">
    <property type="entry name" value="RNR_NrdR-like"/>
</dbReference>
<proteinExistence type="inferred from homology"/>
<dbReference type="PANTHER" id="PTHR30455">
    <property type="entry name" value="TRANSCRIPTIONAL REPRESSOR NRDR"/>
    <property type="match status" value="1"/>
</dbReference>
<evidence type="ECO:0000256" key="1">
    <source>
        <dbReference type="ARBA" id="ARBA00022491"/>
    </source>
</evidence>
<keyword evidence="4 7" id="KW-0805">Transcription regulation</keyword>
<feature type="zinc finger region" evidence="7">
    <location>
        <begin position="3"/>
        <end position="34"/>
    </location>
</feature>
<evidence type="ECO:0000256" key="6">
    <source>
        <dbReference type="ARBA" id="ARBA00023163"/>
    </source>
</evidence>
<comment type="caution">
    <text evidence="9">The sequence shown here is derived from an EMBL/GenBank/DDBJ whole genome shotgun (WGS) entry which is preliminary data.</text>
</comment>
<reference evidence="10" key="1">
    <citation type="submission" date="2017-09" db="EMBL/GenBank/DDBJ databases">
        <title>Depth-based differentiation of microbial function through sediment-hosted aquifers and enrichment of novel symbionts in the deep terrestrial subsurface.</title>
        <authorList>
            <person name="Probst A.J."/>
            <person name="Ladd B."/>
            <person name="Jarett J.K."/>
            <person name="Geller-Mcgrath D.E."/>
            <person name="Sieber C.M.K."/>
            <person name="Emerson J.B."/>
            <person name="Anantharaman K."/>
            <person name="Thomas B.C."/>
            <person name="Malmstrom R."/>
            <person name="Stieglmeier M."/>
            <person name="Klingl A."/>
            <person name="Woyke T."/>
            <person name="Ryan C.M."/>
            <person name="Banfield J.F."/>
        </authorList>
    </citation>
    <scope>NUCLEOTIDE SEQUENCE [LARGE SCALE GENOMIC DNA]</scope>
</reference>